<dbReference type="GO" id="GO:0005634">
    <property type="term" value="C:nucleus"/>
    <property type="evidence" value="ECO:0007669"/>
    <property type="project" value="TreeGrafter"/>
</dbReference>
<accession>A0A1W0WZ29</accession>
<dbReference type="OrthoDB" id="9991235at2759"/>
<evidence type="ECO:0000259" key="3">
    <source>
        <dbReference type="PROSITE" id="PS51831"/>
    </source>
</evidence>
<comment type="caution">
    <text evidence="4">The sequence shown here is derived from an EMBL/GenBank/DDBJ whole genome shotgun (WGS) entry which is preliminary data.</text>
</comment>
<dbReference type="Pfam" id="PF01966">
    <property type="entry name" value="HD"/>
    <property type="match status" value="1"/>
</dbReference>
<dbReference type="CDD" id="cd00077">
    <property type="entry name" value="HDc"/>
    <property type="match status" value="1"/>
</dbReference>
<dbReference type="AlphaFoldDB" id="A0A1W0WZ29"/>
<dbReference type="GO" id="GO:0006203">
    <property type="term" value="P:dGTP catabolic process"/>
    <property type="evidence" value="ECO:0007669"/>
    <property type="project" value="TreeGrafter"/>
</dbReference>
<evidence type="ECO:0000313" key="5">
    <source>
        <dbReference type="Proteomes" id="UP000192578"/>
    </source>
</evidence>
<evidence type="ECO:0000256" key="1">
    <source>
        <dbReference type="ARBA" id="ARBA00005776"/>
    </source>
</evidence>
<dbReference type="InterPro" id="IPR006674">
    <property type="entry name" value="HD_domain"/>
</dbReference>
<dbReference type="SMART" id="SM00471">
    <property type="entry name" value="HDc"/>
    <property type="match status" value="1"/>
</dbReference>
<feature type="compositionally biased region" description="Basic and acidic residues" evidence="2">
    <location>
        <begin position="584"/>
        <end position="594"/>
    </location>
</feature>
<organism evidence="4 5">
    <name type="scientific">Hypsibius exemplaris</name>
    <name type="common">Freshwater tardigrade</name>
    <dbReference type="NCBI Taxonomy" id="2072580"/>
    <lineage>
        <taxon>Eukaryota</taxon>
        <taxon>Metazoa</taxon>
        <taxon>Ecdysozoa</taxon>
        <taxon>Tardigrada</taxon>
        <taxon>Eutardigrada</taxon>
        <taxon>Parachela</taxon>
        <taxon>Hypsibioidea</taxon>
        <taxon>Hypsibiidae</taxon>
        <taxon>Hypsibius</taxon>
    </lineage>
</organism>
<protein>
    <submittedName>
        <fullName evidence="4">Deoxynucleoside triphosphate triphosphohydrolase SAMHD1</fullName>
    </submittedName>
</protein>
<comment type="similarity">
    <text evidence="1">Belongs to the SAMHD1 family.</text>
</comment>
<sequence length="594" mass="68027">MLKNFRSAFIPFSHFIPVCISNFKFVVHKISRAISGFPAMSDYPEALGDAVANRAPREVGEYLKLVTKGRNTHLRTLETETELYGKSFNDPLHGHFDVHPLLVMIIDTPEFQRLRGIKALGCTFLVYPGATHTRFEHCIGVSHLAGRLIKALKERQPELQISRSEILCVQIAGLLHDLGHGPFSHMWEKVVNLVNPGAHWEHEEMSIKMFHHLLDTNKELRPAFTVFGLQEEDIKFIGELIMGWKRSTATRPNSKRFLYDIVANKRSGVDVDKWDYLSRDSRQVGMKNQFDCERFIKFSRVLWTDELENGEKVMYTQIGFRDKEIENIYDMFNLRVKMHKRVYQHHVVRILDAMICEAIKAANDHMWITGNKGQCHPAVAYGDVSAYRKLNDNILEDIYNDDVRPEMAAARALIHRIKTRKLYTLLGRTQPSEMFADPEETVRAQIIQTATTLHEALTIPPVTAAALMTNLLVIKSCYSYGMGADNPNELVAFYGKDDADTARFVSRTEVSTLLPTKYQECEILICYRSEDQDEIAAAREVIQAWARRKKILLNKSSVKMTTTKRKRDDQGSDEEPLGSPKSVRKQDASKNLRL</sequence>
<dbReference type="PANTHER" id="PTHR11373:SF4">
    <property type="entry name" value="DEOXYNUCLEOSIDE TRIPHOSPHATE TRIPHOSPHOHYDROLASE SAMHD1"/>
    <property type="match status" value="1"/>
</dbReference>
<feature type="domain" description="HD" evidence="3">
    <location>
        <begin position="134"/>
        <end position="277"/>
    </location>
</feature>
<dbReference type="Gene3D" id="1.10.3210.10">
    <property type="entry name" value="Hypothetical protein af1432"/>
    <property type="match status" value="1"/>
</dbReference>
<dbReference type="EMBL" id="MTYJ01000030">
    <property type="protein sequence ID" value="OQV20466.1"/>
    <property type="molecule type" value="Genomic_DNA"/>
</dbReference>
<name>A0A1W0WZ29_HYPEX</name>
<gene>
    <name evidence="4" type="ORF">BV898_05511</name>
</gene>
<evidence type="ECO:0000313" key="4">
    <source>
        <dbReference type="EMBL" id="OQV20466.1"/>
    </source>
</evidence>
<dbReference type="PROSITE" id="PS51831">
    <property type="entry name" value="HD"/>
    <property type="match status" value="1"/>
</dbReference>
<dbReference type="Gene3D" id="3.30.70.2760">
    <property type="match status" value="1"/>
</dbReference>
<keyword evidence="5" id="KW-1185">Reference proteome</keyword>
<feature type="region of interest" description="Disordered" evidence="2">
    <location>
        <begin position="557"/>
        <end position="594"/>
    </location>
</feature>
<dbReference type="Proteomes" id="UP000192578">
    <property type="component" value="Unassembled WGS sequence"/>
</dbReference>
<dbReference type="GO" id="GO:0008832">
    <property type="term" value="F:dGTPase activity"/>
    <property type="evidence" value="ECO:0007669"/>
    <property type="project" value="TreeGrafter"/>
</dbReference>
<dbReference type="SUPFAM" id="SSF109604">
    <property type="entry name" value="HD-domain/PDEase-like"/>
    <property type="match status" value="1"/>
</dbReference>
<dbReference type="InterPro" id="IPR003607">
    <property type="entry name" value="HD/PDEase_dom"/>
</dbReference>
<dbReference type="InterPro" id="IPR050135">
    <property type="entry name" value="dGTPase-like"/>
</dbReference>
<proteinExistence type="inferred from homology"/>
<evidence type="ECO:0000256" key="2">
    <source>
        <dbReference type="SAM" id="MobiDB-lite"/>
    </source>
</evidence>
<reference evidence="5" key="1">
    <citation type="submission" date="2017-01" db="EMBL/GenBank/DDBJ databases">
        <title>Comparative genomics of anhydrobiosis in the tardigrade Hypsibius dujardini.</title>
        <authorList>
            <person name="Yoshida Y."/>
            <person name="Koutsovoulos G."/>
            <person name="Laetsch D."/>
            <person name="Stevens L."/>
            <person name="Kumar S."/>
            <person name="Horikawa D."/>
            <person name="Ishino K."/>
            <person name="Komine S."/>
            <person name="Tomita M."/>
            <person name="Blaxter M."/>
            <person name="Arakawa K."/>
        </authorList>
    </citation>
    <scope>NUCLEOTIDE SEQUENCE [LARGE SCALE GENOMIC DNA]</scope>
    <source>
        <strain evidence="5">Z151</strain>
    </source>
</reference>
<dbReference type="PANTHER" id="PTHR11373">
    <property type="entry name" value="DEOXYNUCLEOSIDE TRIPHOSPHATE TRIPHOSPHOHYDROLASE"/>
    <property type="match status" value="1"/>
</dbReference>